<evidence type="ECO:0000313" key="3">
    <source>
        <dbReference type="Proteomes" id="UP000323000"/>
    </source>
</evidence>
<name>A0A5C7IVV7_9ROSI</name>
<organism evidence="2 3">
    <name type="scientific">Acer yangbiense</name>
    <dbReference type="NCBI Taxonomy" id="1000413"/>
    <lineage>
        <taxon>Eukaryota</taxon>
        <taxon>Viridiplantae</taxon>
        <taxon>Streptophyta</taxon>
        <taxon>Embryophyta</taxon>
        <taxon>Tracheophyta</taxon>
        <taxon>Spermatophyta</taxon>
        <taxon>Magnoliopsida</taxon>
        <taxon>eudicotyledons</taxon>
        <taxon>Gunneridae</taxon>
        <taxon>Pentapetalae</taxon>
        <taxon>rosids</taxon>
        <taxon>malvids</taxon>
        <taxon>Sapindales</taxon>
        <taxon>Sapindaceae</taxon>
        <taxon>Hippocastanoideae</taxon>
        <taxon>Acereae</taxon>
        <taxon>Acer</taxon>
    </lineage>
</organism>
<keyword evidence="3" id="KW-1185">Reference proteome</keyword>
<sequence>MPKEEAKDDGKRGVVTEIPIPTKISDNGIDEHVGICKKINELKRLLGREFDMKAIGVAKKILGMEIKRDRKAGKLWLSQKRYIHKVLEKFSMLDAKAVSTPLASHFVLSAKQCISTDAEMEEMVKVPYANTVGCLMYAMICTRPDISQTVSVIAKYMTNLGKEHWNAIK</sequence>
<evidence type="ECO:0000313" key="2">
    <source>
        <dbReference type="EMBL" id="TXG72666.1"/>
    </source>
</evidence>
<proteinExistence type="predicted"/>
<comment type="caution">
    <text evidence="2">The sequence shown here is derived from an EMBL/GenBank/DDBJ whole genome shotgun (WGS) entry which is preliminary data.</text>
</comment>
<dbReference type="OrthoDB" id="1915846at2759"/>
<feature type="domain" description="Reverse transcriptase Ty1/copia-type" evidence="1">
    <location>
        <begin position="37"/>
        <end position="102"/>
    </location>
</feature>
<evidence type="ECO:0000259" key="1">
    <source>
        <dbReference type="Pfam" id="PF07727"/>
    </source>
</evidence>
<dbReference type="InterPro" id="IPR013103">
    <property type="entry name" value="RVT_2"/>
</dbReference>
<dbReference type="Proteomes" id="UP000323000">
    <property type="component" value="Chromosome 1"/>
</dbReference>
<gene>
    <name evidence="2" type="ORF">EZV62_001245</name>
</gene>
<dbReference type="EMBL" id="VAHF01000001">
    <property type="protein sequence ID" value="TXG72666.1"/>
    <property type="molecule type" value="Genomic_DNA"/>
</dbReference>
<protein>
    <recommendedName>
        <fullName evidence="1">Reverse transcriptase Ty1/copia-type domain-containing protein</fullName>
    </recommendedName>
</protein>
<dbReference type="AlphaFoldDB" id="A0A5C7IVV7"/>
<reference evidence="3" key="1">
    <citation type="journal article" date="2019" name="Gigascience">
        <title>De novo genome assembly of the endangered Acer yangbiense, a plant species with extremely small populations endemic to Yunnan Province, China.</title>
        <authorList>
            <person name="Yang J."/>
            <person name="Wariss H.M."/>
            <person name="Tao L."/>
            <person name="Zhang R."/>
            <person name="Yun Q."/>
            <person name="Hollingsworth P."/>
            <person name="Dao Z."/>
            <person name="Luo G."/>
            <person name="Guo H."/>
            <person name="Ma Y."/>
            <person name="Sun W."/>
        </authorList>
    </citation>
    <scope>NUCLEOTIDE SEQUENCE [LARGE SCALE GENOMIC DNA]</scope>
    <source>
        <strain evidence="3">cv. Malutang</strain>
    </source>
</reference>
<accession>A0A5C7IVV7</accession>
<dbReference type="Pfam" id="PF07727">
    <property type="entry name" value="RVT_2"/>
    <property type="match status" value="1"/>
</dbReference>